<accession>A0ACB8T4L6</accession>
<proteinExistence type="predicted"/>
<gene>
    <name evidence="1" type="ORF">BV25DRAFT_418734</name>
</gene>
<dbReference type="Proteomes" id="UP000814140">
    <property type="component" value="Unassembled WGS sequence"/>
</dbReference>
<evidence type="ECO:0000313" key="2">
    <source>
        <dbReference type="Proteomes" id="UP000814140"/>
    </source>
</evidence>
<comment type="caution">
    <text evidence="1">The sequence shown here is derived from an EMBL/GenBank/DDBJ whole genome shotgun (WGS) entry which is preliminary data.</text>
</comment>
<evidence type="ECO:0000313" key="1">
    <source>
        <dbReference type="EMBL" id="KAI0063342.1"/>
    </source>
</evidence>
<dbReference type="EMBL" id="MU277203">
    <property type="protein sequence ID" value="KAI0063342.1"/>
    <property type="molecule type" value="Genomic_DNA"/>
</dbReference>
<protein>
    <submittedName>
        <fullName evidence="1">Uncharacterized protein</fullName>
    </submittedName>
</protein>
<reference evidence="1" key="2">
    <citation type="journal article" date="2022" name="New Phytol.">
        <title>Evolutionary transition to the ectomycorrhizal habit in the genomes of a hyperdiverse lineage of mushroom-forming fungi.</title>
        <authorList>
            <person name="Looney B."/>
            <person name="Miyauchi S."/>
            <person name="Morin E."/>
            <person name="Drula E."/>
            <person name="Courty P.E."/>
            <person name="Kohler A."/>
            <person name="Kuo A."/>
            <person name="LaButti K."/>
            <person name="Pangilinan J."/>
            <person name="Lipzen A."/>
            <person name="Riley R."/>
            <person name="Andreopoulos W."/>
            <person name="He G."/>
            <person name="Johnson J."/>
            <person name="Nolan M."/>
            <person name="Tritt A."/>
            <person name="Barry K.W."/>
            <person name="Grigoriev I.V."/>
            <person name="Nagy L.G."/>
            <person name="Hibbett D."/>
            <person name="Henrissat B."/>
            <person name="Matheny P.B."/>
            <person name="Labbe J."/>
            <person name="Martin F.M."/>
        </authorList>
    </citation>
    <scope>NUCLEOTIDE SEQUENCE</scope>
    <source>
        <strain evidence="1">HHB10654</strain>
    </source>
</reference>
<reference evidence="1" key="1">
    <citation type="submission" date="2021-03" db="EMBL/GenBank/DDBJ databases">
        <authorList>
            <consortium name="DOE Joint Genome Institute"/>
            <person name="Ahrendt S."/>
            <person name="Looney B.P."/>
            <person name="Miyauchi S."/>
            <person name="Morin E."/>
            <person name="Drula E."/>
            <person name="Courty P.E."/>
            <person name="Chicoki N."/>
            <person name="Fauchery L."/>
            <person name="Kohler A."/>
            <person name="Kuo A."/>
            <person name="Labutti K."/>
            <person name="Pangilinan J."/>
            <person name="Lipzen A."/>
            <person name="Riley R."/>
            <person name="Andreopoulos W."/>
            <person name="He G."/>
            <person name="Johnson J."/>
            <person name="Barry K.W."/>
            <person name="Grigoriev I.V."/>
            <person name="Nagy L."/>
            <person name="Hibbett D."/>
            <person name="Henrissat B."/>
            <person name="Matheny P.B."/>
            <person name="Labbe J."/>
            <person name="Martin F."/>
        </authorList>
    </citation>
    <scope>NUCLEOTIDE SEQUENCE</scope>
    <source>
        <strain evidence="1">HHB10654</strain>
    </source>
</reference>
<keyword evidence="2" id="KW-1185">Reference proteome</keyword>
<name>A0ACB8T4L6_9AGAM</name>
<organism evidence="1 2">
    <name type="scientific">Artomyces pyxidatus</name>
    <dbReference type="NCBI Taxonomy" id="48021"/>
    <lineage>
        <taxon>Eukaryota</taxon>
        <taxon>Fungi</taxon>
        <taxon>Dikarya</taxon>
        <taxon>Basidiomycota</taxon>
        <taxon>Agaricomycotina</taxon>
        <taxon>Agaricomycetes</taxon>
        <taxon>Russulales</taxon>
        <taxon>Auriscalpiaceae</taxon>
        <taxon>Artomyces</taxon>
    </lineage>
</organism>
<sequence>MSLPTLALPYPLILLPSARLTLPISQAQADAILSLIDASPGHTTLAAIPTIQTKDRSSQPHLHEWGVSARISRLVRPPSRSTQPYLLTIQGLTRVRLTAPERFGDPDHLPLLPVSYPPVEGDLLPPPDVVSAFKAAAVSLLDRLAQSNPRKRDIWARLAAVVEEADVDRAAGLPDLVVSSVGAEYEERLREYCHS</sequence>